<feature type="domain" description="GIY-YIG" evidence="1">
    <location>
        <begin position="32"/>
        <end position="111"/>
    </location>
</feature>
<accession>A0A1Z5II28</accession>
<dbReference type="Proteomes" id="UP000198402">
    <property type="component" value="Unassembled WGS sequence"/>
</dbReference>
<comment type="caution">
    <text evidence="2">The sequence shown here is derived from an EMBL/GenBank/DDBJ whole genome shotgun (WGS) entry which is preliminary data.</text>
</comment>
<protein>
    <submittedName>
        <fullName evidence="2">GIY-YIG catalytic domain protein</fullName>
    </submittedName>
</protein>
<dbReference type="InterPro" id="IPR035901">
    <property type="entry name" value="GIY-YIG_endonuc_sf"/>
</dbReference>
<dbReference type="EMBL" id="BCMG01000007">
    <property type="protein sequence ID" value="GAX01410.1"/>
    <property type="molecule type" value="Genomic_DNA"/>
</dbReference>
<dbReference type="PROSITE" id="PS50164">
    <property type="entry name" value="GIY_YIG"/>
    <property type="match status" value="1"/>
</dbReference>
<dbReference type="RefSeq" id="WP_089136752.1">
    <property type="nucleotide sequence ID" value="NZ_BCMG01000007.1"/>
</dbReference>
<dbReference type="Pfam" id="PF01541">
    <property type="entry name" value="GIY-YIG"/>
    <property type="match status" value="1"/>
</dbReference>
<evidence type="ECO:0000259" key="1">
    <source>
        <dbReference type="PROSITE" id="PS50164"/>
    </source>
</evidence>
<reference evidence="2 3" key="1">
    <citation type="submission" date="2015-11" db="EMBL/GenBank/DDBJ databases">
        <title>Draft genome sequences of new species of the genus Lactobacillus isolated from orchardgrass silage.</title>
        <authorList>
            <person name="Tohno M."/>
            <person name="Tanizawa Y."/>
            <person name="Arita M."/>
        </authorList>
    </citation>
    <scope>NUCLEOTIDE SEQUENCE [LARGE SCALE GENOMIC DNA]</scope>
    <source>
        <strain evidence="2 3">IWT126</strain>
    </source>
</reference>
<organism evidence="2 3">
    <name type="scientific">Secundilactobacillus silagei JCM 19001</name>
    <dbReference type="NCBI Taxonomy" id="1302250"/>
    <lineage>
        <taxon>Bacteria</taxon>
        <taxon>Bacillati</taxon>
        <taxon>Bacillota</taxon>
        <taxon>Bacilli</taxon>
        <taxon>Lactobacillales</taxon>
        <taxon>Lactobacillaceae</taxon>
        <taxon>Secundilactobacillus</taxon>
    </lineage>
</organism>
<name>A0A1Z5II28_9LACO</name>
<sequence>MAKYFCVTLSIRKGNIQGLDSLRESLKNALMNNEAIYIYRGVQSKKVYIGQTKHFLTRNKEHFSGNEKKFNKANFNKVIVLFSAYFNGSALDDVENQLITFFTADNPGTQKQSVQFNSDDVINLTNGNSITEYRGRERISTEVVLPFWENELFPNGWVNTPTIEKLRTQELVKYSPIKSLTKQQNDLIDEVIDNQNQNLRA</sequence>
<dbReference type="Gene3D" id="3.40.1440.10">
    <property type="entry name" value="GIY-YIG endonuclease"/>
    <property type="match status" value="1"/>
</dbReference>
<dbReference type="InterPro" id="IPR000305">
    <property type="entry name" value="GIY-YIG_endonuc"/>
</dbReference>
<dbReference type="AlphaFoldDB" id="A0A1Z5II28"/>
<evidence type="ECO:0000313" key="3">
    <source>
        <dbReference type="Proteomes" id="UP000198402"/>
    </source>
</evidence>
<dbReference type="SUPFAM" id="SSF82771">
    <property type="entry name" value="GIY-YIG endonuclease"/>
    <property type="match status" value="1"/>
</dbReference>
<keyword evidence="3" id="KW-1185">Reference proteome</keyword>
<gene>
    <name evidence="2" type="ORF">IWT126_01450</name>
</gene>
<proteinExistence type="predicted"/>
<evidence type="ECO:0000313" key="2">
    <source>
        <dbReference type="EMBL" id="GAX01410.1"/>
    </source>
</evidence>
<dbReference type="CDD" id="cd10439">
    <property type="entry name" value="GIY-YIG_COG3410"/>
    <property type="match status" value="1"/>
</dbReference>